<dbReference type="EMBL" id="KU659593">
    <property type="protein sequence ID" value="ANW12280.1"/>
    <property type="molecule type" value="Genomic_DNA"/>
</dbReference>
<accession>A0A1B1V5K9</accession>
<reference evidence="1" key="1">
    <citation type="submission" date="2016-01" db="EMBL/GenBank/DDBJ databases">
        <authorList>
            <person name="Oliw E.H."/>
        </authorList>
    </citation>
    <scope>NUCLEOTIDE SEQUENCE</scope>
    <source>
        <strain evidence="1">164</strain>
    </source>
</reference>
<name>A0A1B1V5K9_9ABAC</name>
<sequence>MTTVKSKANKRNFDKCILNRLREMFDDDDDKSVSIKKYLRKNKEHYVYVKCDDRRRFDFESHGFQRIDNNVWIDNVNYERSVYIIEKQPTLAAVSAARIALQLNVDVFLMNCVL</sequence>
<organism evidence="1">
    <name type="scientific">Malacosoma sp. alphabaculovirus</name>
    <dbReference type="NCBI Taxonomy" id="1881632"/>
    <lineage>
        <taxon>Viruses</taxon>
        <taxon>Viruses incertae sedis</taxon>
        <taxon>Naldaviricetes</taxon>
        <taxon>Lefavirales</taxon>
        <taxon>Baculoviridae</taxon>
        <taxon>Alphabaculovirus</taxon>
    </lineage>
</organism>
<gene>
    <name evidence="1" type="primary">masp1.47</name>
</gene>
<protein>
    <submittedName>
        <fullName evidence="1">Uncharacterized protein</fullName>
    </submittedName>
</protein>
<proteinExistence type="predicted"/>
<evidence type="ECO:0000313" key="1">
    <source>
        <dbReference type="EMBL" id="ANW12280.1"/>
    </source>
</evidence>